<dbReference type="OrthoDB" id="4643110at2759"/>
<dbReference type="Proteomes" id="UP000758603">
    <property type="component" value="Unassembled WGS sequence"/>
</dbReference>
<evidence type="ECO:0000313" key="2">
    <source>
        <dbReference type="EMBL" id="KAH6652303.1"/>
    </source>
</evidence>
<name>A0A9P8UHP6_9PEZI</name>
<dbReference type="EMBL" id="JAGPXC010000006">
    <property type="protein sequence ID" value="KAH6652303.1"/>
    <property type="molecule type" value="Genomic_DNA"/>
</dbReference>
<organism evidence="2 3">
    <name type="scientific">Truncatella angustata</name>
    <dbReference type="NCBI Taxonomy" id="152316"/>
    <lineage>
        <taxon>Eukaryota</taxon>
        <taxon>Fungi</taxon>
        <taxon>Dikarya</taxon>
        <taxon>Ascomycota</taxon>
        <taxon>Pezizomycotina</taxon>
        <taxon>Sordariomycetes</taxon>
        <taxon>Xylariomycetidae</taxon>
        <taxon>Amphisphaeriales</taxon>
        <taxon>Sporocadaceae</taxon>
        <taxon>Truncatella</taxon>
    </lineage>
</organism>
<proteinExistence type="predicted"/>
<comment type="caution">
    <text evidence="2">The sequence shown here is derived from an EMBL/GenBank/DDBJ whole genome shotgun (WGS) entry which is preliminary data.</text>
</comment>
<accession>A0A9P8UHP6</accession>
<gene>
    <name evidence="2" type="ORF">BKA67DRAFT_573538</name>
</gene>
<keyword evidence="3" id="KW-1185">Reference proteome</keyword>
<protein>
    <submittedName>
        <fullName evidence="2">Uncharacterized protein</fullName>
    </submittedName>
</protein>
<reference evidence="2" key="1">
    <citation type="journal article" date="2021" name="Nat. Commun.">
        <title>Genetic determinants of endophytism in the Arabidopsis root mycobiome.</title>
        <authorList>
            <person name="Mesny F."/>
            <person name="Miyauchi S."/>
            <person name="Thiergart T."/>
            <person name="Pickel B."/>
            <person name="Atanasova L."/>
            <person name="Karlsson M."/>
            <person name="Huettel B."/>
            <person name="Barry K.W."/>
            <person name="Haridas S."/>
            <person name="Chen C."/>
            <person name="Bauer D."/>
            <person name="Andreopoulos W."/>
            <person name="Pangilinan J."/>
            <person name="LaButti K."/>
            <person name="Riley R."/>
            <person name="Lipzen A."/>
            <person name="Clum A."/>
            <person name="Drula E."/>
            <person name="Henrissat B."/>
            <person name="Kohler A."/>
            <person name="Grigoriev I.V."/>
            <person name="Martin F.M."/>
            <person name="Hacquard S."/>
        </authorList>
    </citation>
    <scope>NUCLEOTIDE SEQUENCE</scope>
    <source>
        <strain evidence="2">MPI-SDFR-AT-0073</strain>
    </source>
</reference>
<dbReference type="AlphaFoldDB" id="A0A9P8UHP6"/>
<evidence type="ECO:0000313" key="3">
    <source>
        <dbReference type="Proteomes" id="UP000758603"/>
    </source>
</evidence>
<dbReference type="GeneID" id="70132253"/>
<dbReference type="RefSeq" id="XP_045956581.1">
    <property type="nucleotide sequence ID" value="XM_046103361.1"/>
</dbReference>
<feature type="region of interest" description="Disordered" evidence="1">
    <location>
        <begin position="44"/>
        <end position="69"/>
    </location>
</feature>
<sequence>MTDFFFSSNHNSFFENYSPICRIIILDLPSPLLVHKYLRTHSPNSNHPMGQLQTKMPGNKESIISSQGPEPQKWPYYKIHDKEAILSDRQGSFKVHTILIDSDEGRAYEKLTTDAERLDYMRKHSVDSWWVVQADTVSFEDNVAGKRYEIKKNSDEYKGLKKLLKKDGSTPDPGTKEWDKMVRYYKEHATTIADVPVNTSDSCAIHK</sequence>
<evidence type="ECO:0000256" key="1">
    <source>
        <dbReference type="SAM" id="MobiDB-lite"/>
    </source>
</evidence>